<dbReference type="Proteomes" id="UP000011991">
    <property type="component" value="Unassembled WGS sequence"/>
</dbReference>
<organism evidence="1 2">
    <name type="scientific">Rhodopirellula maiorica SM1</name>
    <dbReference type="NCBI Taxonomy" id="1265738"/>
    <lineage>
        <taxon>Bacteria</taxon>
        <taxon>Pseudomonadati</taxon>
        <taxon>Planctomycetota</taxon>
        <taxon>Planctomycetia</taxon>
        <taxon>Pirellulales</taxon>
        <taxon>Pirellulaceae</taxon>
        <taxon>Novipirellula</taxon>
    </lineage>
</organism>
<dbReference type="PATRIC" id="fig|1265738.3.peg.5866"/>
<comment type="caution">
    <text evidence="1">The sequence shown here is derived from an EMBL/GenBank/DDBJ whole genome shotgun (WGS) entry which is preliminary data.</text>
</comment>
<keyword evidence="2" id="KW-1185">Reference proteome</keyword>
<protein>
    <submittedName>
        <fullName evidence="1">Uncharacterized protein</fullName>
    </submittedName>
</protein>
<proteinExistence type="predicted"/>
<dbReference type="AlphaFoldDB" id="M5RTB2"/>
<evidence type="ECO:0000313" key="1">
    <source>
        <dbReference type="EMBL" id="EMI17204.1"/>
    </source>
</evidence>
<reference evidence="1 2" key="1">
    <citation type="journal article" date="2013" name="Mar. Genomics">
        <title>Expression of sulfatases in Rhodopirellula baltica and the diversity of sulfatases in the genus Rhodopirellula.</title>
        <authorList>
            <person name="Wegner C.E."/>
            <person name="Richter-Heitmann T."/>
            <person name="Klindworth A."/>
            <person name="Klockow C."/>
            <person name="Richter M."/>
            <person name="Achstetter T."/>
            <person name="Glockner F.O."/>
            <person name="Harder J."/>
        </authorList>
    </citation>
    <scope>NUCLEOTIDE SEQUENCE [LARGE SCALE GENOMIC DNA]</scope>
    <source>
        <strain evidence="1 2">SM1</strain>
    </source>
</reference>
<evidence type="ECO:0000313" key="2">
    <source>
        <dbReference type="Proteomes" id="UP000011991"/>
    </source>
</evidence>
<sequence length="41" mass="4597">MSAFTKLAKRRVLPLVRVVWLRETADQGKPAGRSKKIGLFA</sequence>
<gene>
    <name evidence="1" type="ORF">RMSM_05872</name>
</gene>
<dbReference type="EMBL" id="ANOG01000842">
    <property type="protein sequence ID" value="EMI17204.1"/>
    <property type="molecule type" value="Genomic_DNA"/>
</dbReference>
<name>M5RTB2_9BACT</name>
<accession>M5RTB2</accession>